<dbReference type="Pfam" id="PF00378">
    <property type="entry name" value="ECH_1"/>
    <property type="match status" value="1"/>
</dbReference>
<gene>
    <name evidence="2" type="ORF">CIRG_03700</name>
</gene>
<evidence type="ECO:0000313" key="3">
    <source>
        <dbReference type="Proteomes" id="UP000054565"/>
    </source>
</evidence>
<reference evidence="3" key="1">
    <citation type="journal article" date="2010" name="Genome Res.">
        <title>Population genomic sequencing of Coccidioides fungi reveals recent hybridization and transposon control.</title>
        <authorList>
            <person name="Neafsey D.E."/>
            <person name="Barker B.M."/>
            <person name="Sharpton T.J."/>
            <person name="Stajich J.E."/>
            <person name="Park D.J."/>
            <person name="Whiston E."/>
            <person name="Hung C.-Y."/>
            <person name="McMahan C."/>
            <person name="White J."/>
            <person name="Sykes S."/>
            <person name="Heiman D."/>
            <person name="Young S."/>
            <person name="Zeng Q."/>
            <person name="Abouelleil A."/>
            <person name="Aftuck L."/>
            <person name="Bessette D."/>
            <person name="Brown A."/>
            <person name="FitzGerald M."/>
            <person name="Lui A."/>
            <person name="Macdonald J.P."/>
            <person name="Priest M."/>
            <person name="Orbach M.J."/>
            <person name="Galgiani J.N."/>
            <person name="Kirkland T.N."/>
            <person name="Cole G.T."/>
            <person name="Birren B.W."/>
            <person name="Henn M.R."/>
            <person name="Taylor J.W."/>
            <person name="Rounsley S.D."/>
        </authorList>
    </citation>
    <scope>NUCLEOTIDE SEQUENCE [LARGE SCALE GENOMIC DNA]</scope>
    <source>
        <strain evidence="3">RMSCC 2394</strain>
    </source>
</reference>
<accession>A0A0J6YB51</accession>
<evidence type="ECO:0000313" key="2">
    <source>
        <dbReference type="EMBL" id="KMP04008.1"/>
    </source>
</evidence>
<organism evidence="2 3">
    <name type="scientific">Coccidioides immitis RMSCC 2394</name>
    <dbReference type="NCBI Taxonomy" id="404692"/>
    <lineage>
        <taxon>Eukaryota</taxon>
        <taxon>Fungi</taxon>
        <taxon>Dikarya</taxon>
        <taxon>Ascomycota</taxon>
        <taxon>Pezizomycotina</taxon>
        <taxon>Eurotiomycetes</taxon>
        <taxon>Eurotiomycetidae</taxon>
        <taxon>Onygenales</taxon>
        <taxon>Onygenaceae</taxon>
        <taxon>Coccidioides</taxon>
    </lineage>
</organism>
<protein>
    <submittedName>
        <fullName evidence="2">Enoyl-CoA hydratase/isomerase</fullName>
    </submittedName>
</protein>
<dbReference type="GO" id="GO:0006635">
    <property type="term" value="P:fatty acid beta-oxidation"/>
    <property type="evidence" value="ECO:0007669"/>
    <property type="project" value="TreeGrafter"/>
</dbReference>
<dbReference type="EMBL" id="DS028094">
    <property type="protein sequence ID" value="KMP04008.1"/>
    <property type="molecule type" value="Genomic_DNA"/>
</dbReference>
<dbReference type="AlphaFoldDB" id="A0A0J6YB51"/>
<evidence type="ECO:0000256" key="1">
    <source>
        <dbReference type="SAM" id="MobiDB-lite"/>
    </source>
</evidence>
<sequence length="267" mass="29843">MSLFTIPIAMGGSFECTSPADRVYLLSFDSPPDNRQTTAFIDAFSLALDIIEEKYPIGVVVTTSKIPKFYSNGLDLEHAMGTEDFFAKVYWPFWKKLLTYPMPTVALINGHAYAGGLFVSLLHDYRFQNPTRGYLCLNEVHFGAWLPAPMASIVKQKVANPAAVRDLITAGRRFDAKEALSAGIIDATGGIEVALKFIEDRSLVKLGQTKVYASLKEEIYKETLKTLESHEENEKERLGRLQERDDMEKVRSARVGAWEKTHGGSKL</sequence>
<dbReference type="PANTHER" id="PTHR11941:SF75">
    <property type="entry name" value="ENOYL-COA HYDRATASE_ISOMERASE FAMILY PROTEIN"/>
    <property type="match status" value="1"/>
</dbReference>
<dbReference type="PANTHER" id="PTHR11941">
    <property type="entry name" value="ENOYL-COA HYDRATASE-RELATED"/>
    <property type="match status" value="1"/>
</dbReference>
<feature type="region of interest" description="Disordered" evidence="1">
    <location>
        <begin position="230"/>
        <end position="267"/>
    </location>
</feature>
<dbReference type="InterPro" id="IPR029045">
    <property type="entry name" value="ClpP/crotonase-like_dom_sf"/>
</dbReference>
<dbReference type="OrthoDB" id="1696280at2759"/>
<dbReference type="GO" id="GO:0004165">
    <property type="term" value="F:delta(3)-delta(2)-enoyl-CoA isomerase activity"/>
    <property type="evidence" value="ECO:0007669"/>
    <property type="project" value="TreeGrafter"/>
</dbReference>
<dbReference type="Gene3D" id="3.90.226.10">
    <property type="entry name" value="2-enoyl-CoA Hydratase, Chain A, domain 1"/>
    <property type="match status" value="1"/>
</dbReference>
<proteinExistence type="predicted"/>
<dbReference type="CDD" id="cd06558">
    <property type="entry name" value="crotonase-like"/>
    <property type="match status" value="1"/>
</dbReference>
<name>A0A0J6YB51_COCIT</name>
<dbReference type="InterPro" id="IPR001753">
    <property type="entry name" value="Enoyl-CoA_hydra/iso"/>
</dbReference>
<dbReference type="GO" id="GO:0005777">
    <property type="term" value="C:peroxisome"/>
    <property type="evidence" value="ECO:0007669"/>
    <property type="project" value="TreeGrafter"/>
</dbReference>
<dbReference type="SUPFAM" id="SSF52096">
    <property type="entry name" value="ClpP/crotonase"/>
    <property type="match status" value="1"/>
</dbReference>
<dbReference type="STRING" id="404692.A0A0J6YB51"/>
<keyword evidence="2" id="KW-0413">Isomerase</keyword>
<dbReference type="Proteomes" id="UP000054565">
    <property type="component" value="Unassembled WGS sequence"/>
</dbReference>